<name>A0A431U958_9BACT</name>
<proteinExistence type="predicted"/>
<dbReference type="RefSeq" id="WP_126691553.1">
    <property type="nucleotide sequence ID" value="NZ_RXOF01000001.1"/>
</dbReference>
<dbReference type="OrthoDB" id="978586at2"/>
<keyword evidence="1" id="KW-0175">Coiled coil</keyword>
<dbReference type="AlphaFoldDB" id="A0A431U958"/>
<evidence type="ECO:0000256" key="3">
    <source>
        <dbReference type="SAM" id="SignalP"/>
    </source>
</evidence>
<dbReference type="EMBL" id="RXOF01000001">
    <property type="protein sequence ID" value="RTQ53627.1"/>
    <property type="molecule type" value="Genomic_DNA"/>
</dbReference>
<organism evidence="4 5">
    <name type="scientific">Hymenobacter gummosus</name>
    <dbReference type="NCBI Taxonomy" id="1776032"/>
    <lineage>
        <taxon>Bacteria</taxon>
        <taxon>Pseudomonadati</taxon>
        <taxon>Bacteroidota</taxon>
        <taxon>Cytophagia</taxon>
        <taxon>Cytophagales</taxon>
        <taxon>Hymenobacteraceae</taxon>
        <taxon>Hymenobacter</taxon>
    </lineage>
</organism>
<dbReference type="PROSITE" id="PS51257">
    <property type="entry name" value="PROKAR_LIPOPROTEIN"/>
    <property type="match status" value="1"/>
</dbReference>
<reference evidence="4 5" key="1">
    <citation type="submission" date="2018-12" db="EMBL/GenBank/DDBJ databases">
        <title>Hymenobacter gummosus sp. nov., isolated from a spring.</title>
        <authorList>
            <person name="Nie L."/>
        </authorList>
    </citation>
    <scope>NUCLEOTIDE SEQUENCE [LARGE SCALE GENOMIC DNA]</scope>
    <source>
        <strain evidence="4 5">KCTC 52166</strain>
    </source>
</reference>
<evidence type="ECO:0000256" key="1">
    <source>
        <dbReference type="SAM" id="Coils"/>
    </source>
</evidence>
<keyword evidence="5" id="KW-1185">Reference proteome</keyword>
<evidence type="ECO:0000256" key="2">
    <source>
        <dbReference type="SAM" id="MobiDB-lite"/>
    </source>
</evidence>
<comment type="caution">
    <text evidence="4">The sequence shown here is derived from an EMBL/GenBank/DDBJ whole genome shotgun (WGS) entry which is preliminary data.</text>
</comment>
<protein>
    <recommendedName>
        <fullName evidence="6">Toxin-antitoxin system YwqK family antitoxin</fullName>
    </recommendedName>
</protein>
<feature type="signal peptide" evidence="3">
    <location>
        <begin position="1"/>
        <end position="22"/>
    </location>
</feature>
<evidence type="ECO:0000313" key="4">
    <source>
        <dbReference type="EMBL" id="RTQ53627.1"/>
    </source>
</evidence>
<dbReference type="Gene3D" id="3.90.930.1">
    <property type="match status" value="1"/>
</dbReference>
<feature type="coiled-coil region" evidence="1">
    <location>
        <begin position="61"/>
        <end position="88"/>
    </location>
</feature>
<dbReference type="Proteomes" id="UP000282184">
    <property type="component" value="Unassembled WGS sequence"/>
</dbReference>
<evidence type="ECO:0000313" key="5">
    <source>
        <dbReference type="Proteomes" id="UP000282184"/>
    </source>
</evidence>
<keyword evidence="3" id="KW-0732">Signal</keyword>
<accession>A0A431U958</accession>
<feature type="region of interest" description="Disordered" evidence="2">
    <location>
        <begin position="303"/>
        <end position="323"/>
    </location>
</feature>
<evidence type="ECO:0008006" key="6">
    <source>
        <dbReference type="Google" id="ProtNLM"/>
    </source>
</evidence>
<feature type="chain" id="PRO_5019277623" description="Toxin-antitoxin system YwqK family antitoxin" evidence="3">
    <location>
        <begin position="23"/>
        <end position="323"/>
    </location>
</feature>
<gene>
    <name evidence="4" type="ORF">EJV47_02505</name>
</gene>
<sequence>MRLFRLSSALLLLPFVLLSACAKKTVSFNSKPEPTALALSRDTLASTRDTVNSPSLTTGKKLTKEEQRKALEKEKAEQRKATAKKKKRIFMGERIKKAYTKSGPKGRNQIIEVFYVMKTPKQPNPYAPTKWLYNPVKKRLEKTLSMAELDLTKYKILHGPYKKMQGGKVIETGFYYIGARHLRWERFNRDNILLSKVHYEQGFPRDANISYYDGGNTMVREVVPYINGKLEGEYMSFKNDGQPEWHGQFENGKKVGTWTKYWGFRNRRHYEYEYGESGYEPETEAVLLKEYNRNGVLIYEKDKLDKREADAKSPTNPARGRRN</sequence>
<dbReference type="SUPFAM" id="SSF82185">
    <property type="entry name" value="Histone H3 K4-specific methyltransferase SET7/9 N-terminal domain"/>
    <property type="match status" value="1"/>
</dbReference>